<evidence type="ECO:0000313" key="2">
    <source>
        <dbReference type="Proteomes" id="UP001150925"/>
    </source>
</evidence>
<evidence type="ECO:0008006" key="3">
    <source>
        <dbReference type="Google" id="ProtNLM"/>
    </source>
</evidence>
<proteinExistence type="predicted"/>
<dbReference type="EMBL" id="JANBPY010003143">
    <property type="protein sequence ID" value="KAJ1952597.1"/>
    <property type="molecule type" value="Genomic_DNA"/>
</dbReference>
<name>A0A9W8AIJ6_9FUNG</name>
<sequence length="288" mass="31976">MMRARFEHVYGEWCGRVLPIDDDPVKVNEVTLANDTSYFETIGRQGILLDPFELANENELVLAPANVGQVQHSGPIFRQVLSSNLDVTTTLALEQFGHLDVSVEDIILTGLLLAYTDVFNYTSIPLQYTSHGRSSLGNSWDVSNTVGFFVNVCPIVLRKKEGNDLAAKLGGVQSILRGVSDFAVKYMLSGQTMKSPIAYNFLGKHNILDSAGANDVEVIDIVTSDELQRQRVNIDPMLLIFFAMYTGECLTLLISCESRPFSAKCTSAVMEKREKGVRHIVHRLKSQE</sequence>
<dbReference type="AlphaFoldDB" id="A0A9W8AIJ6"/>
<keyword evidence="2" id="KW-1185">Reference proteome</keyword>
<dbReference type="Proteomes" id="UP001150925">
    <property type="component" value="Unassembled WGS sequence"/>
</dbReference>
<evidence type="ECO:0000313" key="1">
    <source>
        <dbReference type="EMBL" id="KAJ1952597.1"/>
    </source>
</evidence>
<comment type="caution">
    <text evidence="1">The sequence shown here is derived from an EMBL/GenBank/DDBJ whole genome shotgun (WGS) entry which is preliminary data.</text>
</comment>
<dbReference type="Gene3D" id="3.30.559.30">
    <property type="entry name" value="Nonribosomal peptide synthetase, condensation domain"/>
    <property type="match status" value="1"/>
</dbReference>
<accession>A0A9W8AIJ6</accession>
<dbReference type="OrthoDB" id="5644008at2759"/>
<gene>
    <name evidence="1" type="ORF">IWQ62_006187</name>
</gene>
<organism evidence="1 2">
    <name type="scientific">Dispira parvispora</name>
    <dbReference type="NCBI Taxonomy" id="1520584"/>
    <lineage>
        <taxon>Eukaryota</taxon>
        <taxon>Fungi</taxon>
        <taxon>Fungi incertae sedis</taxon>
        <taxon>Zoopagomycota</taxon>
        <taxon>Kickxellomycotina</taxon>
        <taxon>Dimargaritomycetes</taxon>
        <taxon>Dimargaritales</taxon>
        <taxon>Dimargaritaceae</taxon>
        <taxon>Dispira</taxon>
    </lineage>
</organism>
<protein>
    <recommendedName>
        <fullName evidence="3">Condensation domain-containing protein</fullName>
    </recommendedName>
</protein>
<reference evidence="1" key="1">
    <citation type="submission" date="2022-07" db="EMBL/GenBank/DDBJ databases">
        <title>Phylogenomic reconstructions and comparative analyses of Kickxellomycotina fungi.</title>
        <authorList>
            <person name="Reynolds N.K."/>
            <person name="Stajich J.E."/>
            <person name="Barry K."/>
            <person name="Grigoriev I.V."/>
            <person name="Crous P."/>
            <person name="Smith M.E."/>
        </authorList>
    </citation>
    <scope>NUCLEOTIDE SEQUENCE</scope>
    <source>
        <strain evidence="1">RSA 1196</strain>
    </source>
</reference>
<dbReference type="SUPFAM" id="SSF52777">
    <property type="entry name" value="CoA-dependent acyltransferases"/>
    <property type="match status" value="1"/>
</dbReference>